<evidence type="ECO:0000256" key="2">
    <source>
        <dbReference type="ARBA" id="ARBA00008520"/>
    </source>
</evidence>
<evidence type="ECO:0000313" key="8">
    <source>
        <dbReference type="EMBL" id="QQO07735.1"/>
    </source>
</evidence>
<dbReference type="Pfam" id="PF01547">
    <property type="entry name" value="SBP_bac_1"/>
    <property type="match status" value="1"/>
</dbReference>
<evidence type="ECO:0000256" key="6">
    <source>
        <dbReference type="ARBA" id="ARBA00022729"/>
    </source>
</evidence>
<dbReference type="PANTHER" id="PTHR43649:SF31">
    <property type="entry name" value="SN-GLYCEROL-3-PHOSPHATE-BINDING PERIPLASMIC PROTEIN UGPB"/>
    <property type="match status" value="1"/>
</dbReference>
<evidence type="ECO:0000256" key="3">
    <source>
        <dbReference type="ARBA" id="ARBA00011557"/>
    </source>
</evidence>
<proteinExistence type="inferred from homology"/>
<comment type="subcellular location">
    <subcellularLocation>
        <location evidence="1">Periplasm</location>
    </subcellularLocation>
</comment>
<dbReference type="InterPro" id="IPR006059">
    <property type="entry name" value="SBP"/>
</dbReference>
<keyword evidence="6 7" id="KW-0732">Signal</keyword>
<dbReference type="RefSeq" id="WP_215625041.1">
    <property type="nucleotide sequence ID" value="NZ_CP067089.2"/>
</dbReference>
<dbReference type="EMBL" id="CP067089">
    <property type="protein sequence ID" value="QQO07735.1"/>
    <property type="molecule type" value="Genomic_DNA"/>
</dbReference>
<reference evidence="8" key="1">
    <citation type="submission" date="2021-01" db="EMBL/GenBank/DDBJ databases">
        <title>Description of Breznakiella homolactica.</title>
        <authorList>
            <person name="Song Y."/>
            <person name="Brune A."/>
        </authorList>
    </citation>
    <scope>NUCLEOTIDE SEQUENCE</scope>
    <source>
        <strain evidence="8">RmG30</strain>
    </source>
</reference>
<dbReference type="AlphaFoldDB" id="A0A7T7XK19"/>
<feature type="chain" id="PRO_5031227781" description="sn-glycerol-3-phosphate-binding periplasmic protein UgpB" evidence="7">
    <location>
        <begin position="20"/>
        <end position="423"/>
    </location>
</feature>
<dbReference type="Gene3D" id="3.40.190.10">
    <property type="entry name" value="Periplasmic binding protein-like II"/>
    <property type="match status" value="1"/>
</dbReference>
<organism evidence="8 9">
    <name type="scientific">Breznakiella homolactica</name>
    <dbReference type="NCBI Taxonomy" id="2798577"/>
    <lineage>
        <taxon>Bacteria</taxon>
        <taxon>Pseudomonadati</taxon>
        <taxon>Spirochaetota</taxon>
        <taxon>Spirochaetia</taxon>
        <taxon>Spirochaetales</taxon>
        <taxon>Breznakiellaceae</taxon>
        <taxon>Breznakiella</taxon>
    </lineage>
</organism>
<name>A0A7T7XK19_9SPIR</name>
<keyword evidence="5" id="KW-0813">Transport</keyword>
<keyword evidence="9" id="KW-1185">Reference proteome</keyword>
<dbReference type="KEGG" id="bhc:JFL75_12355"/>
<evidence type="ECO:0000313" key="9">
    <source>
        <dbReference type="Proteomes" id="UP000595917"/>
    </source>
</evidence>
<dbReference type="GO" id="GO:0042597">
    <property type="term" value="C:periplasmic space"/>
    <property type="evidence" value="ECO:0007669"/>
    <property type="project" value="UniProtKB-SubCell"/>
</dbReference>
<dbReference type="CDD" id="cd13585">
    <property type="entry name" value="PBP2_TMBP_like"/>
    <property type="match status" value="1"/>
</dbReference>
<comment type="similarity">
    <text evidence="2">Belongs to the bacterial solute-binding protein 1 family.</text>
</comment>
<evidence type="ECO:0000256" key="4">
    <source>
        <dbReference type="ARBA" id="ARBA00017470"/>
    </source>
</evidence>
<accession>A0A7T7XK19</accession>
<dbReference type="Proteomes" id="UP000595917">
    <property type="component" value="Chromosome"/>
</dbReference>
<dbReference type="PANTHER" id="PTHR43649">
    <property type="entry name" value="ARABINOSE-BINDING PROTEIN-RELATED"/>
    <property type="match status" value="1"/>
</dbReference>
<sequence>MKKTGFLFLSVLLSMCLIACGNSGSKSGGDGKTVIRLALWDYESVGYDKAIIEAFEAAHPEYKVDVISSPNADYDQKITTMLTGGDNIDVFYGKSNTAYPTYVLNGYARNIDDLISKNNFNTAAFGTVLDQHYRIDGKLYALPYRTNDWVIFYNKKIFDDANVPYPSNNMTWEAYRDLAKRVTYGSGDSQKFGIGFIPRMGFVVPFIIGKDPNFDIMTSSFDLLKGSIEYYVALQNTDKSYEPYAISKSMNQDQTYFYRGNTAMLYNGSWFVQMLADNKDKYNFEWGVAKSPYWAGTEQRGFATSTPVLINAKTKNADAAWVLLSFICGPEGAAIMAENKMVPSYMNADTMNIYRASTGIDETSYAALTGNKTYGFGDANVLMGKISGMMNEELELVITGNQTPDQCIANMTKRRQEIISQGS</sequence>
<evidence type="ECO:0000256" key="7">
    <source>
        <dbReference type="SAM" id="SignalP"/>
    </source>
</evidence>
<protein>
    <recommendedName>
        <fullName evidence="4">sn-glycerol-3-phosphate-binding periplasmic protein UgpB</fullName>
    </recommendedName>
</protein>
<dbReference type="SUPFAM" id="SSF53850">
    <property type="entry name" value="Periplasmic binding protein-like II"/>
    <property type="match status" value="1"/>
</dbReference>
<evidence type="ECO:0000256" key="5">
    <source>
        <dbReference type="ARBA" id="ARBA00022448"/>
    </source>
</evidence>
<comment type="subunit">
    <text evidence="3">The complex is composed of two ATP-binding proteins (UgpC), two transmembrane proteins (UgpA and UgpE) and a solute-binding protein (UgpB).</text>
</comment>
<gene>
    <name evidence="8" type="ORF">JFL75_12355</name>
</gene>
<evidence type="ECO:0000256" key="1">
    <source>
        <dbReference type="ARBA" id="ARBA00004418"/>
    </source>
</evidence>
<dbReference type="InterPro" id="IPR050490">
    <property type="entry name" value="Bact_solute-bd_prot1"/>
</dbReference>
<feature type="signal peptide" evidence="7">
    <location>
        <begin position="1"/>
        <end position="19"/>
    </location>
</feature>